<dbReference type="Proteomes" id="UP000441389">
    <property type="component" value="Unassembled WGS sequence"/>
</dbReference>
<reference evidence="5 6" key="1">
    <citation type="submission" date="2019-12" db="EMBL/GenBank/DDBJ databases">
        <authorList>
            <person name="Huq M.A."/>
        </authorList>
    </citation>
    <scope>NUCLEOTIDE SEQUENCE [LARGE SCALE GENOMIC DNA]</scope>
    <source>
        <strain evidence="5 6">MAH-20</strain>
    </source>
</reference>
<keyword evidence="3" id="KW-0472">Membrane</keyword>
<dbReference type="EMBL" id="WQMS01000006">
    <property type="protein sequence ID" value="MVO77093.1"/>
    <property type="molecule type" value="Genomic_DNA"/>
</dbReference>
<keyword evidence="3" id="KW-1133">Transmembrane helix</keyword>
<keyword evidence="6" id="KW-1185">Reference proteome</keyword>
<evidence type="ECO:0000313" key="5">
    <source>
        <dbReference type="EMBL" id="MVO77093.1"/>
    </source>
</evidence>
<evidence type="ECO:0000256" key="3">
    <source>
        <dbReference type="SAM" id="Phobius"/>
    </source>
</evidence>
<dbReference type="InterPro" id="IPR001867">
    <property type="entry name" value="OmpR/PhoB-type_DNA-bd"/>
</dbReference>
<dbReference type="GO" id="GO:0006355">
    <property type="term" value="P:regulation of DNA-templated transcription"/>
    <property type="evidence" value="ECO:0007669"/>
    <property type="project" value="InterPro"/>
</dbReference>
<dbReference type="CDD" id="cd00383">
    <property type="entry name" value="trans_reg_C"/>
    <property type="match status" value="1"/>
</dbReference>
<dbReference type="Gene3D" id="3.40.50.10070">
    <property type="entry name" value="TolB, N-terminal domain"/>
    <property type="match status" value="1"/>
</dbReference>
<feature type="DNA-binding region" description="OmpR/PhoB-type" evidence="2">
    <location>
        <begin position="5"/>
        <end position="99"/>
    </location>
</feature>
<evidence type="ECO:0000259" key="4">
    <source>
        <dbReference type="PROSITE" id="PS51755"/>
    </source>
</evidence>
<feature type="domain" description="OmpR/PhoB-type" evidence="4">
    <location>
        <begin position="5"/>
        <end position="99"/>
    </location>
</feature>
<accession>A0A6I4IYX3</accession>
<evidence type="ECO:0000256" key="2">
    <source>
        <dbReference type="PROSITE-ProRule" id="PRU01091"/>
    </source>
</evidence>
<sequence>MRASRGAYIFGRFTLEPRRQLLDSGRPVQIGGKALDILSVLAEAKGDLVTKDELMAAVWPGIVVEENAIQVHISAARKALAEHADRLVTVRGKGYRFEARAAATAAAGHSGQAIARERGPMLAVFLLLLAIVGLGLLAGTSGRDRKAIAVLPFGEAGNEAKGLGAGLSDALATRLAADSRLRISGRASTSSVQARMHDPQAIGRTLGVAHLVLGNVAASGEHTRIDVQLVDARTGLTVWSQRFDAARQNIPAVQQDIATSVESALGLILGSASAKPRHAPWNNGIAYTLYLQAKGLNHRRTASDYFAAEMLLRQALRVDPDFAPAWAELAITRRAIGFRDGSESRVREEAEQDARRALLIAPDLAEAHAALVFATDSSVPDAAAHLRTAIRLDPHNAETWLWLGNVALNREGRFADALTAWRHAAALDPFWSPAVSNATDLAASLGRWSEAESYVARVRRSGIDPVLQARAEGRILMQRGAFAAAARLALSVRAVAPARQTERINWMLAQALYALGYREQAARLWSPAYPPLLLGVGAIDLPAELIGARADPHAFWVDSGKAPALLRLALRHNRCDEVAGLYEAAFPNADMFWRAAQGWSQRINLGTLVMMCLDRAGRPREAAAMRAFIEAAVERTFSQAPAPTHALVRSAFFFAADGDTRRALALLKQGVDRGWAPQEPGDAADLADEPALATLHGQPSFDALRARVRAHVAAERARLGRLPTI</sequence>
<keyword evidence="1 2" id="KW-0238">DNA-binding</keyword>
<dbReference type="InterPro" id="IPR036388">
    <property type="entry name" value="WH-like_DNA-bd_sf"/>
</dbReference>
<dbReference type="Gene3D" id="1.25.40.10">
    <property type="entry name" value="Tetratricopeptide repeat domain"/>
    <property type="match status" value="2"/>
</dbReference>
<dbReference type="SMART" id="SM00862">
    <property type="entry name" value="Trans_reg_C"/>
    <property type="match status" value="1"/>
</dbReference>
<dbReference type="AlphaFoldDB" id="A0A6I4IYX3"/>
<dbReference type="GO" id="GO:0000160">
    <property type="term" value="P:phosphorelay signal transduction system"/>
    <property type="evidence" value="ECO:0007669"/>
    <property type="project" value="InterPro"/>
</dbReference>
<keyword evidence="3" id="KW-0812">Transmembrane</keyword>
<evidence type="ECO:0000256" key="1">
    <source>
        <dbReference type="ARBA" id="ARBA00023125"/>
    </source>
</evidence>
<dbReference type="RefSeq" id="WP_157026079.1">
    <property type="nucleotide sequence ID" value="NZ_WQMS01000006.1"/>
</dbReference>
<dbReference type="Gene3D" id="1.10.10.10">
    <property type="entry name" value="Winged helix-like DNA-binding domain superfamily/Winged helix DNA-binding domain"/>
    <property type="match status" value="1"/>
</dbReference>
<dbReference type="Pfam" id="PF00486">
    <property type="entry name" value="Trans_reg_C"/>
    <property type="match status" value="1"/>
</dbReference>
<organism evidence="5 6">
    <name type="scientific">Sphingomonas horti</name>
    <dbReference type="NCBI Taxonomy" id="2682842"/>
    <lineage>
        <taxon>Bacteria</taxon>
        <taxon>Pseudomonadati</taxon>
        <taxon>Pseudomonadota</taxon>
        <taxon>Alphaproteobacteria</taxon>
        <taxon>Sphingomonadales</taxon>
        <taxon>Sphingomonadaceae</taxon>
        <taxon>Sphingomonas</taxon>
    </lineage>
</organism>
<dbReference type="InterPro" id="IPR016032">
    <property type="entry name" value="Sig_transdc_resp-reg_C-effctor"/>
</dbReference>
<dbReference type="PROSITE" id="PS51755">
    <property type="entry name" value="OMPR_PHOB"/>
    <property type="match status" value="1"/>
</dbReference>
<proteinExistence type="predicted"/>
<dbReference type="SUPFAM" id="SSF46894">
    <property type="entry name" value="C-terminal effector domain of the bipartite response regulators"/>
    <property type="match status" value="1"/>
</dbReference>
<protein>
    <recommendedName>
        <fullName evidence="4">OmpR/PhoB-type domain-containing protein</fullName>
    </recommendedName>
</protein>
<feature type="transmembrane region" description="Helical" evidence="3">
    <location>
        <begin position="121"/>
        <end position="139"/>
    </location>
</feature>
<gene>
    <name evidence="5" type="ORF">GON01_03965</name>
</gene>
<evidence type="ECO:0000313" key="6">
    <source>
        <dbReference type="Proteomes" id="UP000441389"/>
    </source>
</evidence>
<comment type="caution">
    <text evidence="5">The sequence shown here is derived from an EMBL/GenBank/DDBJ whole genome shotgun (WGS) entry which is preliminary data.</text>
</comment>
<dbReference type="GO" id="GO:0003677">
    <property type="term" value="F:DNA binding"/>
    <property type="evidence" value="ECO:0007669"/>
    <property type="project" value="UniProtKB-UniRule"/>
</dbReference>
<name>A0A6I4IYX3_9SPHN</name>
<dbReference type="InterPro" id="IPR011990">
    <property type="entry name" value="TPR-like_helical_dom_sf"/>
</dbReference>
<dbReference type="SUPFAM" id="SSF48452">
    <property type="entry name" value="TPR-like"/>
    <property type="match status" value="1"/>
</dbReference>